<evidence type="ECO:0000313" key="2">
    <source>
        <dbReference type="Proteomes" id="UP000054566"/>
    </source>
</evidence>
<accession>A0A0L0CV41</accession>
<dbReference type="AlphaFoldDB" id="A0A0L0CV41"/>
<name>A0A0L0CV41_PLAFA</name>
<organism evidence="1 2">
    <name type="scientific">Plasmodium falciparum RAJ116</name>
    <dbReference type="NCBI Taxonomy" id="580058"/>
    <lineage>
        <taxon>Eukaryota</taxon>
        <taxon>Sar</taxon>
        <taxon>Alveolata</taxon>
        <taxon>Apicomplexa</taxon>
        <taxon>Aconoidasida</taxon>
        <taxon>Haemosporida</taxon>
        <taxon>Plasmodiidae</taxon>
        <taxon>Plasmodium</taxon>
        <taxon>Plasmodium (Laverania)</taxon>
    </lineage>
</organism>
<dbReference type="EMBL" id="GG664037">
    <property type="protein sequence ID" value="KNC36168.1"/>
    <property type="molecule type" value="Genomic_DNA"/>
</dbReference>
<reference evidence="2" key="1">
    <citation type="submission" date="2015-07" db="EMBL/GenBank/DDBJ databases">
        <title>Annotation of Plasmodium falciparum RAJ116.</title>
        <authorList>
            <consortium name="The Broad Institute Genome Sequencing Platform"/>
            <person name="Volkman S.K."/>
            <person name="Neafsey D.E."/>
            <person name="Dash A.P."/>
            <person name="Chitnis C.E."/>
            <person name="Hartl D.L."/>
            <person name="Young S.K."/>
            <person name="Zeng Q."/>
            <person name="Koehrsen M."/>
            <person name="Alvarado L."/>
            <person name="Berlin A."/>
            <person name="Borenstein D."/>
            <person name="Chapman S.B."/>
            <person name="Chen Z."/>
            <person name="Engels R."/>
            <person name="Freedman E."/>
            <person name="Gellesch M."/>
            <person name="Goldberg J."/>
            <person name="Griggs A."/>
            <person name="Gujja S."/>
            <person name="Heilman E.R."/>
            <person name="Heiman D.I."/>
            <person name="Howarth C."/>
            <person name="Jen D."/>
            <person name="Larson L."/>
            <person name="Mehta T."/>
            <person name="Neiman D."/>
            <person name="Park D."/>
            <person name="Pearson M."/>
            <person name="Roberts A."/>
            <person name="Saif S."/>
            <person name="Shea T."/>
            <person name="Shenoy N."/>
            <person name="Sisk P."/>
            <person name="Stolte C."/>
            <person name="Sykes S."/>
            <person name="Walk T."/>
            <person name="White J."/>
            <person name="Yandava C."/>
            <person name="Haas B."/>
            <person name="Henn M.R."/>
            <person name="Nusbaum C."/>
            <person name="Birren B."/>
        </authorList>
    </citation>
    <scope>NUCLEOTIDE SEQUENCE [LARGE SCALE GENOMIC DNA]</scope>
    <source>
        <strain evidence="2">RAJ116</strain>
    </source>
</reference>
<evidence type="ECO:0000313" key="1">
    <source>
        <dbReference type="EMBL" id="KNC36168.1"/>
    </source>
</evidence>
<dbReference type="Proteomes" id="UP000054566">
    <property type="component" value="Unassembled WGS sequence"/>
</dbReference>
<protein>
    <submittedName>
        <fullName evidence="1">Uncharacterized protein</fullName>
    </submittedName>
</protein>
<reference evidence="2" key="2">
    <citation type="submission" date="2015-07" db="EMBL/GenBank/DDBJ databases">
        <title>The genome sequence of Plasmodium falciparum RAJ116.</title>
        <authorList>
            <consortium name="The Broad Institute Genome Sequencing Platform"/>
            <person name="Volkman S.K."/>
            <person name="Neafsey D.E."/>
            <person name="Dash A.P."/>
            <person name="Chitnis C.E."/>
            <person name="Hartl D.L."/>
            <person name="Young S.K."/>
            <person name="Kodira C.D."/>
            <person name="Zeng Q."/>
            <person name="Koehrsen M."/>
            <person name="Godfrey P."/>
            <person name="Alvarado L."/>
            <person name="Berlin A."/>
            <person name="Borenstein D."/>
            <person name="Chen Z."/>
            <person name="Engels R."/>
            <person name="Freedman E."/>
            <person name="Gellesch M."/>
            <person name="Goldberg J."/>
            <person name="Griggs A."/>
            <person name="Gujja S."/>
            <person name="Heiman D."/>
            <person name="Hepburn T."/>
            <person name="Howarth C."/>
            <person name="Jen D."/>
            <person name="Larson L."/>
            <person name="Lewis B."/>
            <person name="Mehta T."/>
            <person name="Park D."/>
            <person name="Pearson M."/>
            <person name="Roberts A."/>
            <person name="Saif S."/>
            <person name="Shea T."/>
            <person name="Shenoy N."/>
            <person name="Sisk P."/>
            <person name="Stolte C."/>
            <person name="Sykes S."/>
            <person name="Walk T."/>
            <person name="White J."/>
            <person name="Yandava C."/>
            <person name="Wirth D.F."/>
            <person name="Nusbaum C."/>
            <person name="Birren B."/>
        </authorList>
    </citation>
    <scope>NUCLEOTIDE SEQUENCE [LARGE SCALE GENOMIC DNA]</scope>
    <source>
        <strain evidence="2">RAJ116</strain>
    </source>
</reference>
<sequence>MEIQNIGQKWIFIPANDQTIFLIRNIKFAGFSDIIMNMDDVDYISSKE</sequence>
<gene>
    <name evidence="1" type="ORF">PFLG_01444</name>
</gene>
<proteinExistence type="predicted"/>